<dbReference type="AlphaFoldDB" id="A0A4U8YKD3"/>
<evidence type="ECO:0000256" key="2">
    <source>
        <dbReference type="PROSITE-ProRule" id="PRU00169"/>
    </source>
</evidence>
<dbReference type="SMART" id="SM00448">
    <property type="entry name" value="REC"/>
    <property type="match status" value="1"/>
</dbReference>
<dbReference type="PROSITE" id="PS50110">
    <property type="entry name" value="RESPONSE_REGULATORY"/>
    <property type="match status" value="1"/>
</dbReference>
<dbReference type="SUPFAM" id="SSF52172">
    <property type="entry name" value="CheY-like"/>
    <property type="match status" value="1"/>
</dbReference>
<feature type="modified residue" description="4-aspartylphosphate" evidence="2">
    <location>
        <position position="53"/>
    </location>
</feature>
<dbReference type="Pfam" id="PF00072">
    <property type="entry name" value="Response_reg"/>
    <property type="match status" value="1"/>
</dbReference>
<dbReference type="GO" id="GO:0000160">
    <property type="term" value="P:phosphorelay signal transduction system"/>
    <property type="evidence" value="ECO:0007669"/>
    <property type="project" value="InterPro"/>
</dbReference>
<evidence type="ECO:0000313" key="5">
    <source>
        <dbReference type="Proteomes" id="UP000507962"/>
    </source>
</evidence>
<dbReference type="CDD" id="cd17569">
    <property type="entry name" value="REC_HupR-like"/>
    <property type="match status" value="1"/>
</dbReference>
<proteinExistence type="predicted"/>
<dbReference type="RefSeq" id="WP_180137775.1">
    <property type="nucleotide sequence ID" value="NZ_CAADHO010000002.1"/>
</dbReference>
<gene>
    <name evidence="4" type="ORF">MSL71_11840</name>
</gene>
<dbReference type="EMBL" id="CAADHO010000002">
    <property type="protein sequence ID" value="VFQ43549.1"/>
    <property type="molecule type" value="Genomic_DNA"/>
</dbReference>
<dbReference type="Gene3D" id="3.40.50.2300">
    <property type="match status" value="1"/>
</dbReference>
<dbReference type="PANTHER" id="PTHR44591:SF19">
    <property type="entry name" value="TWO-COMPONENT RESPONSE REGULATOR-RELATED"/>
    <property type="match status" value="1"/>
</dbReference>
<name>A0A4U8YKD3_9BACT</name>
<dbReference type="InterPro" id="IPR050595">
    <property type="entry name" value="Bact_response_regulator"/>
</dbReference>
<sequence length="191" mass="21956">MNNKVVFVDDEKPILDSISRAFRNEPYKIYAFDDPTTALEEIHVIKPAVVISDRMMPDMDGSEFLEKVRIRWPSVVRIMLTGHSDIDATITVINKGHIFRFINKPWSKAELKMSVKNGVDHFNLAMENKQMSQVIKQKNEALLALNSEMENRLRSCLTDVEETARQYKELNCRLQETLTAIITDIEQAKGS</sequence>
<dbReference type="InterPro" id="IPR011006">
    <property type="entry name" value="CheY-like_superfamily"/>
</dbReference>
<accession>A0A4U8YKD3</accession>
<reference evidence="4 5" key="1">
    <citation type="submission" date="2019-03" db="EMBL/GenBank/DDBJ databases">
        <authorList>
            <person name="Nijsse B."/>
        </authorList>
    </citation>
    <scope>NUCLEOTIDE SEQUENCE [LARGE SCALE GENOMIC DNA]</scope>
    <source>
        <strain evidence="4">Desulfoluna butyratoxydans MSL71</strain>
    </source>
</reference>
<protein>
    <submittedName>
        <fullName evidence="4">Signal transduction response regulator receiver domain</fullName>
    </submittedName>
</protein>
<dbReference type="InterPro" id="IPR001789">
    <property type="entry name" value="Sig_transdc_resp-reg_receiver"/>
</dbReference>
<keyword evidence="5" id="KW-1185">Reference proteome</keyword>
<evidence type="ECO:0000259" key="3">
    <source>
        <dbReference type="PROSITE" id="PS50110"/>
    </source>
</evidence>
<organism evidence="4 5">
    <name type="scientific">Desulfoluna butyratoxydans</name>
    <dbReference type="NCBI Taxonomy" id="231438"/>
    <lineage>
        <taxon>Bacteria</taxon>
        <taxon>Pseudomonadati</taxon>
        <taxon>Thermodesulfobacteriota</taxon>
        <taxon>Desulfobacteria</taxon>
        <taxon>Desulfobacterales</taxon>
        <taxon>Desulfolunaceae</taxon>
        <taxon>Desulfoluna</taxon>
    </lineage>
</organism>
<evidence type="ECO:0000313" key="4">
    <source>
        <dbReference type="EMBL" id="VFQ43549.1"/>
    </source>
</evidence>
<evidence type="ECO:0000256" key="1">
    <source>
        <dbReference type="ARBA" id="ARBA00022553"/>
    </source>
</evidence>
<feature type="domain" description="Response regulatory" evidence="3">
    <location>
        <begin position="4"/>
        <end position="119"/>
    </location>
</feature>
<dbReference type="PANTHER" id="PTHR44591">
    <property type="entry name" value="STRESS RESPONSE REGULATOR PROTEIN 1"/>
    <property type="match status" value="1"/>
</dbReference>
<keyword evidence="1 2" id="KW-0597">Phosphoprotein</keyword>
<dbReference type="Proteomes" id="UP000507962">
    <property type="component" value="Unassembled WGS sequence"/>
</dbReference>